<organism evidence="2 3">
    <name type="scientific">Phyllosticta citrichinensis</name>
    <dbReference type="NCBI Taxonomy" id="1130410"/>
    <lineage>
        <taxon>Eukaryota</taxon>
        <taxon>Fungi</taxon>
        <taxon>Dikarya</taxon>
        <taxon>Ascomycota</taxon>
        <taxon>Pezizomycotina</taxon>
        <taxon>Dothideomycetes</taxon>
        <taxon>Dothideomycetes incertae sedis</taxon>
        <taxon>Botryosphaeriales</taxon>
        <taxon>Phyllostictaceae</taxon>
        <taxon>Phyllosticta</taxon>
    </lineage>
</organism>
<dbReference type="Gene3D" id="1.10.472.10">
    <property type="entry name" value="Cyclin-like"/>
    <property type="match status" value="1"/>
</dbReference>
<gene>
    <name evidence="2" type="ORF">IWX90DRAFT_238495</name>
</gene>
<feature type="region of interest" description="Disordered" evidence="1">
    <location>
        <begin position="523"/>
        <end position="550"/>
    </location>
</feature>
<comment type="caution">
    <text evidence="2">The sequence shown here is derived from an EMBL/GenBank/DDBJ whole genome shotgun (WGS) entry which is preliminary data.</text>
</comment>
<dbReference type="InterPro" id="IPR036915">
    <property type="entry name" value="Cyclin-like_sf"/>
</dbReference>
<feature type="compositionally biased region" description="Low complexity" evidence="1">
    <location>
        <begin position="334"/>
        <end position="347"/>
    </location>
</feature>
<protein>
    <submittedName>
        <fullName evidence="2">Cyclin-domain-containing protein</fullName>
    </submittedName>
</protein>
<proteinExistence type="predicted"/>
<evidence type="ECO:0000313" key="2">
    <source>
        <dbReference type="EMBL" id="KAK8163749.1"/>
    </source>
</evidence>
<reference evidence="2 3" key="1">
    <citation type="journal article" date="2022" name="G3 (Bethesda)">
        <title>Enemy or ally: a genomic approach to elucidate the lifestyle of Phyllosticta citrichinaensis.</title>
        <authorList>
            <person name="Buijs V.A."/>
            <person name="Groenewald J.Z."/>
            <person name="Haridas S."/>
            <person name="LaButti K.M."/>
            <person name="Lipzen A."/>
            <person name="Martin F.M."/>
            <person name="Barry K."/>
            <person name="Grigoriev I.V."/>
            <person name="Crous P.W."/>
            <person name="Seidl M.F."/>
        </authorList>
    </citation>
    <scope>NUCLEOTIDE SEQUENCE [LARGE SCALE GENOMIC DNA]</scope>
    <source>
        <strain evidence="2 3">CBS 129764</strain>
    </source>
</reference>
<dbReference type="PANTHER" id="PTHR15615:SF118">
    <property type="entry name" value="CYCLIN, HYPOTHETICAL (EUROFUNG)"/>
    <property type="match status" value="1"/>
</dbReference>
<dbReference type="InterPro" id="IPR013922">
    <property type="entry name" value="Cyclin_PHO80-like"/>
</dbReference>
<accession>A0ABR1XQ44</accession>
<dbReference type="PANTHER" id="PTHR15615">
    <property type="match status" value="1"/>
</dbReference>
<evidence type="ECO:0000256" key="1">
    <source>
        <dbReference type="SAM" id="MobiDB-lite"/>
    </source>
</evidence>
<feature type="compositionally biased region" description="Polar residues" evidence="1">
    <location>
        <begin position="111"/>
        <end position="122"/>
    </location>
</feature>
<dbReference type="CDD" id="cd20557">
    <property type="entry name" value="CYCLIN_ScPCL1-like"/>
    <property type="match status" value="1"/>
</dbReference>
<keyword evidence="3" id="KW-1185">Reference proteome</keyword>
<dbReference type="EMBL" id="JBBWUH010000006">
    <property type="protein sequence ID" value="KAK8163749.1"/>
    <property type="molecule type" value="Genomic_DNA"/>
</dbReference>
<dbReference type="Proteomes" id="UP001456524">
    <property type="component" value="Unassembled WGS sequence"/>
</dbReference>
<feature type="region of interest" description="Disordered" evidence="1">
    <location>
        <begin position="22"/>
        <end position="87"/>
    </location>
</feature>
<dbReference type="SUPFAM" id="SSF47954">
    <property type="entry name" value="Cyclin-like"/>
    <property type="match status" value="1"/>
</dbReference>
<sequence length="635" mass="69492">MLQLQRPQPMPHAVPLHSSALHSKLAHHHHQQQQQQQQHGTRQARPSLGSLVTPPAEMTSIHGAHNGMVQNGSRPAQRPGGAASLDRRHLQHPADVNAVMANGSRPPLPAPSQSFHSQTSRPSSPPKMPATFEDYTSAARPPNNSVALSLQIPSTITTPQTSMSQLAAEITCLFWFENSSVLHQALDTRTPPLPIAPLVEDAQPTPGFRKWVATILSTTQVTQNVVLLALLFIYRLKTINPAVKGKPGSEYRLLTVALMLGNKFLDDNTYTNKTWADVSGISVQEVHIMEVEFLSNMKYNLFTSAEAWNKWHVTLGKFGTYVDKASRARHELPLRTLGPPTPTLHVPPALPSPPHSTHASPPFANGFSPNHSYSNTPTLLPQISSTAVSPIGPLPELNLRPGTRKRSHDEHVLEPASKRPLRDFASSTGPRETLPNFTTMSQPPPMTQTSNPATTAPPPMLPPLPNLSVPQLPPPSGRAMSLVYPPPMQWGQQQSSISTSGGPILPIPQPQQHAIAASRQLSPYPNDLASNSPIHPSFSSAAPPKQNRLSPSFYLSQRSSPYRPVRQVNTLLVPPPSGSMSQPPRLGTDQMQYQPLGRPSNERRAGPLPYMHFEAWPATNQFNQWPVLPQPNFSR</sequence>
<dbReference type="Pfam" id="PF08613">
    <property type="entry name" value="Cyclin"/>
    <property type="match status" value="1"/>
</dbReference>
<feature type="region of interest" description="Disordered" evidence="1">
    <location>
        <begin position="99"/>
        <end position="140"/>
    </location>
</feature>
<name>A0ABR1XQ44_9PEZI</name>
<feature type="compositionally biased region" description="Basic and acidic residues" evidence="1">
    <location>
        <begin position="407"/>
        <end position="422"/>
    </location>
</feature>
<evidence type="ECO:0000313" key="3">
    <source>
        <dbReference type="Proteomes" id="UP001456524"/>
    </source>
</evidence>
<feature type="region of interest" description="Disordered" evidence="1">
    <location>
        <begin position="333"/>
        <end position="457"/>
    </location>
</feature>
<feature type="compositionally biased region" description="Polar residues" evidence="1">
    <location>
        <begin position="367"/>
        <end position="388"/>
    </location>
</feature>
<feature type="compositionally biased region" description="Polar residues" evidence="1">
    <location>
        <begin position="523"/>
        <end position="540"/>
    </location>
</feature>